<feature type="domain" description="4Fe-4S ferredoxin-type" evidence="11">
    <location>
        <begin position="218"/>
        <end position="252"/>
    </location>
</feature>
<evidence type="ECO:0000256" key="8">
    <source>
        <dbReference type="ARBA" id="ARBA00023004"/>
    </source>
</evidence>
<feature type="domain" description="2Fe-2S ferredoxin-type" evidence="10">
    <location>
        <begin position="1"/>
        <end position="80"/>
    </location>
</feature>
<keyword evidence="5" id="KW-0677">Repeat</keyword>
<comment type="cofactor">
    <cofactor evidence="1">
        <name>FAD</name>
        <dbReference type="ChEBI" id="CHEBI:57692"/>
    </cofactor>
</comment>
<proteinExistence type="inferred from homology"/>
<evidence type="ECO:0000259" key="10">
    <source>
        <dbReference type="PROSITE" id="PS51085"/>
    </source>
</evidence>
<sequence>MVNLTIDGQKVEVEEGTTILKAAKELGIEIPTLCYHPALEPYQACRVCLVEVIQNGRSKLVASCGQMVAEGMEVKTDSEKAMNARKVTVELLLARAPGSEVIQDLAKKVGIEAPRFKTKDEEEKCVLCGLCVRVCNEVMRVGAIGFANRGAKMEVTPPYKEFSEVCTTCGACAYSCPTGAITVEEISERTVNPLLSEFNEGLETRPCIYIPFPQAVPNTPVIDRENCMYFKTGNCKVCETVCQPKAIVYDEEDTIVEEDVGAIVVATGYDVMNKEVIEEYNYDSCPDVITGLQFERLLSASGPTGGEVKRPSDGKVPKEVVFVQCAGSREPERYQPYCSKICCMYTVKHAMLYKHRVHDGQPYIFYIDIRSGGKGYEEFVQRATDEDGVLYFRGKVSKIFQEDGRVVVWGADTLTGKKIEIYADMVVLATAILPSVGAGEVAKKLKISTDEHGFLSEAHPKLRPVESLTTGIYLAGTAQAPRDIPETVAQASGAAAKVISLFSSDELEHDPTVSEVDEELCAGCGYCVNACAYDAIQLDPKRNVAVVNEVLCEGCGGCAATCPSGAIQHRNFTRKQVLDMVHVATEDF</sequence>
<reference evidence="12 13" key="1">
    <citation type="submission" date="2019-03" db="EMBL/GenBank/DDBJ databases">
        <title>Metabolic potential of uncultured bacteria and archaea associated with petroleum seepage in deep-sea sediments.</title>
        <authorList>
            <person name="Dong X."/>
            <person name="Hubert C."/>
        </authorList>
    </citation>
    <scope>NUCLEOTIDE SEQUENCE [LARGE SCALE GENOMIC DNA]</scope>
    <source>
        <strain evidence="12">E44_bin18</strain>
    </source>
</reference>
<dbReference type="AlphaFoldDB" id="A0A523UY65"/>
<dbReference type="InterPro" id="IPR036188">
    <property type="entry name" value="FAD/NAD-bd_sf"/>
</dbReference>
<evidence type="ECO:0000256" key="1">
    <source>
        <dbReference type="ARBA" id="ARBA00001974"/>
    </source>
</evidence>
<keyword evidence="4" id="KW-0479">Metal-binding</keyword>
<dbReference type="InterPro" id="IPR017896">
    <property type="entry name" value="4Fe4S_Fe-S-bd"/>
</dbReference>
<evidence type="ECO:0000256" key="2">
    <source>
        <dbReference type="ARBA" id="ARBA00006561"/>
    </source>
</evidence>
<dbReference type="SUPFAM" id="SSF54292">
    <property type="entry name" value="2Fe-2S ferredoxin-like"/>
    <property type="match status" value="1"/>
</dbReference>
<evidence type="ECO:0000313" key="13">
    <source>
        <dbReference type="Proteomes" id="UP000315525"/>
    </source>
</evidence>
<evidence type="ECO:0000259" key="11">
    <source>
        <dbReference type="PROSITE" id="PS51379"/>
    </source>
</evidence>
<dbReference type="PROSITE" id="PS00198">
    <property type="entry name" value="4FE4S_FER_1"/>
    <property type="match status" value="2"/>
</dbReference>
<dbReference type="InterPro" id="IPR039650">
    <property type="entry name" value="HdrA-like"/>
</dbReference>
<keyword evidence="6" id="KW-0274">FAD</keyword>
<dbReference type="Pfam" id="PF13510">
    <property type="entry name" value="Fer2_4"/>
    <property type="match status" value="1"/>
</dbReference>
<organism evidence="12 13">
    <name type="scientific">candidate division TA06 bacterium</name>
    <dbReference type="NCBI Taxonomy" id="2250710"/>
    <lineage>
        <taxon>Bacteria</taxon>
        <taxon>Bacteria division TA06</taxon>
    </lineage>
</organism>
<dbReference type="SUPFAM" id="SSF54862">
    <property type="entry name" value="4Fe-4S ferredoxins"/>
    <property type="match status" value="2"/>
</dbReference>
<feature type="domain" description="4Fe-4S ferredoxin-type" evidence="11">
    <location>
        <begin position="512"/>
        <end position="541"/>
    </location>
</feature>
<dbReference type="Pfam" id="PF12838">
    <property type="entry name" value="Fer4_7"/>
    <property type="match status" value="1"/>
</dbReference>
<keyword evidence="3" id="KW-0004">4Fe-4S</keyword>
<evidence type="ECO:0000256" key="9">
    <source>
        <dbReference type="ARBA" id="ARBA00023014"/>
    </source>
</evidence>
<dbReference type="PROSITE" id="PS51085">
    <property type="entry name" value="2FE2S_FER_2"/>
    <property type="match status" value="1"/>
</dbReference>
<dbReference type="GO" id="GO:0051539">
    <property type="term" value="F:4 iron, 4 sulfur cluster binding"/>
    <property type="evidence" value="ECO:0007669"/>
    <property type="project" value="UniProtKB-KW"/>
</dbReference>
<keyword evidence="6" id="KW-0285">Flavoprotein</keyword>
<gene>
    <name evidence="12" type="ORF">E3J62_01780</name>
</gene>
<accession>A0A523UY65</accession>
<keyword evidence="7" id="KW-0560">Oxidoreductase</keyword>
<dbReference type="GO" id="GO:0016491">
    <property type="term" value="F:oxidoreductase activity"/>
    <property type="evidence" value="ECO:0007669"/>
    <property type="project" value="UniProtKB-KW"/>
</dbReference>
<dbReference type="PROSITE" id="PS51379">
    <property type="entry name" value="4FE4S_FER_2"/>
    <property type="match status" value="5"/>
</dbReference>
<protein>
    <submittedName>
        <fullName evidence="12">4Fe-4S dicluster domain-containing protein</fullName>
    </submittedName>
</protein>
<comment type="caution">
    <text evidence="12">The sequence shown here is derived from an EMBL/GenBank/DDBJ whole genome shotgun (WGS) entry which is preliminary data.</text>
</comment>
<evidence type="ECO:0000256" key="5">
    <source>
        <dbReference type="ARBA" id="ARBA00022737"/>
    </source>
</evidence>
<dbReference type="Pfam" id="PF14697">
    <property type="entry name" value="Fer4_21"/>
    <property type="match status" value="1"/>
</dbReference>
<dbReference type="FunFam" id="3.30.70.20:FF:000035">
    <property type="entry name" value="Iron hydrogenase 1"/>
    <property type="match status" value="1"/>
</dbReference>
<evidence type="ECO:0000256" key="3">
    <source>
        <dbReference type="ARBA" id="ARBA00022485"/>
    </source>
</evidence>
<comment type="similarity">
    <text evidence="2">Belongs to the HdrA family.</text>
</comment>
<dbReference type="InterPro" id="IPR017900">
    <property type="entry name" value="4Fe4S_Fe_S_CS"/>
</dbReference>
<evidence type="ECO:0000256" key="7">
    <source>
        <dbReference type="ARBA" id="ARBA00023002"/>
    </source>
</evidence>
<dbReference type="EMBL" id="SOJN01000023">
    <property type="protein sequence ID" value="TET47339.1"/>
    <property type="molecule type" value="Genomic_DNA"/>
</dbReference>
<feature type="domain" description="4Fe-4S ferredoxin-type" evidence="11">
    <location>
        <begin position="114"/>
        <end position="144"/>
    </location>
</feature>
<dbReference type="CDD" id="cd00207">
    <property type="entry name" value="fer2"/>
    <property type="match status" value="1"/>
</dbReference>
<evidence type="ECO:0000313" key="12">
    <source>
        <dbReference type="EMBL" id="TET47339.1"/>
    </source>
</evidence>
<feature type="domain" description="4Fe-4S ferredoxin-type" evidence="11">
    <location>
        <begin position="543"/>
        <end position="572"/>
    </location>
</feature>
<feature type="domain" description="4Fe-4S ferredoxin-type" evidence="11">
    <location>
        <begin position="156"/>
        <end position="186"/>
    </location>
</feature>
<dbReference type="GO" id="GO:0046872">
    <property type="term" value="F:metal ion binding"/>
    <property type="evidence" value="ECO:0007669"/>
    <property type="project" value="UniProtKB-KW"/>
</dbReference>
<dbReference type="Gene3D" id="3.30.70.20">
    <property type="match status" value="2"/>
</dbReference>
<dbReference type="PANTHER" id="PTHR43498:SF1">
    <property type="entry name" value="COB--COM HETERODISULFIDE REDUCTASE IRON-SULFUR SUBUNIT A"/>
    <property type="match status" value="1"/>
</dbReference>
<keyword evidence="9" id="KW-0411">Iron-sulfur</keyword>
<keyword evidence="8" id="KW-0408">Iron</keyword>
<dbReference type="SUPFAM" id="SSF51905">
    <property type="entry name" value="FAD/NAD(P)-binding domain"/>
    <property type="match status" value="1"/>
</dbReference>
<dbReference type="PANTHER" id="PTHR43498">
    <property type="entry name" value="FERREDOXIN:COB-COM HETERODISULFIDE REDUCTASE SUBUNIT A"/>
    <property type="match status" value="1"/>
</dbReference>
<name>A0A523UY65_UNCT6</name>
<evidence type="ECO:0000256" key="4">
    <source>
        <dbReference type="ARBA" id="ARBA00022723"/>
    </source>
</evidence>
<evidence type="ECO:0000256" key="6">
    <source>
        <dbReference type="ARBA" id="ARBA00022827"/>
    </source>
</evidence>
<dbReference type="InterPro" id="IPR001041">
    <property type="entry name" value="2Fe-2S_ferredoxin-type"/>
</dbReference>
<dbReference type="Proteomes" id="UP000315525">
    <property type="component" value="Unassembled WGS sequence"/>
</dbReference>
<dbReference type="InterPro" id="IPR036010">
    <property type="entry name" value="2Fe-2S_ferredoxin-like_sf"/>
</dbReference>
<dbReference type="Gene3D" id="3.10.20.740">
    <property type="match status" value="1"/>
</dbReference>